<gene>
    <name evidence="2" type="ORF">MUN89_12170</name>
</gene>
<accession>A0ABY4EFG6</accession>
<organism evidence="2 3">
    <name type="scientific">Halobacillus salinarum</name>
    <dbReference type="NCBI Taxonomy" id="2932257"/>
    <lineage>
        <taxon>Bacteria</taxon>
        <taxon>Bacillati</taxon>
        <taxon>Bacillota</taxon>
        <taxon>Bacilli</taxon>
        <taxon>Bacillales</taxon>
        <taxon>Bacillaceae</taxon>
        <taxon>Halobacillus</taxon>
    </lineage>
</organism>
<reference evidence="2 3" key="1">
    <citation type="submission" date="2022-04" db="EMBL/GenBank/DDBJ databases">
        <title>Halobacillus sp. isolated from saltern.</title>
        <authorList>
            <person name="Won M."/>
            <person name="Lee C.-M."/>
            <person name="Woen H.-Y."/>
            <person name="Kwon S.-W."/>
        </authorList>
    </citation>
    <scope>NUCLEOTIDE SEQUENCE [LARGE SCALE GENOMIC DNA]</scope>
    <source>
        <strain evidence="2 3">SSBR10-3</strain>
    </source>
</reference>
<keyword evidence="1" id="KW-0472">Membrane</keyword>
<name>A0ABY4EFG6_9BACI</name>
<evidence type="ECO:0000313" key="2">
    <source>
        <dbReference type="EMBL" id="UOQ42725.1"/>
    </source>
</evidence>
<feature type="transmembrane region" description="Helical" evidence="1">
    <location>
        <begin position="199"/>
        <end position="220"/>
    </location>
</feature>
<keyword evidence="1" id="KW-1133">Transmembrane helix</keyword>
<dbReference type="Proteomes" id="UP000831787">
    <property type="component" value="Chromosome"/>
</dbReference>
<dbReference type="RefSeq" id="WP_244708072.1">
    <property type="nucleotide sequence ID" value="NZ_CP095073.1"/>
</dbReference>
<protein>
    <submittedName>
        <fullName evidence="2">Sporulation protein YpjB</fullName>
    </submittedName>
</protein>
<proteinExistence type="predicted"/>
<dbReference type="EMBL" id="CP095073">
    <property type="protein sequence ID" value="UOQ42725.1"/>
    <property type="molecule type" value="Genomic_DNA"/>
</dbReference>
<sequence length="238" mass="27420">MGRAMLLSFITVIFTLMPLITYGQMNTKSNDWDSFVSQYRLLVNDGKVELADRMLNNRLPDMEKYTETLPVKQREVWQKLVTPLLNHNEGTPLTLKEAEPFLKYMDTLSFEDPAQKVNEIFKDWENQLKQQTITSTELVSDWEALKPTASVFYSTAGLKQFSSSLEEWKLQNSDSTREQLVFSLNELIREHPAVLDKEAFLITAIFVIGAILLTLAYVGIRKFIAEKEKNKVRDNSIS</sequence>
<keyword evidence="1" id="KW-0812">Transmembrane</keyword>
<keyword evidence="3" id="KW-1185">Reference proteome</keyword>
<evidence type="ECO:0000313" key="3">
    <source>
        <dbReference type="Proteomes" id="UP000831787"/>
    </source>
</evidence>
<evidence type="ECO:0000256" key="1">
    <source>
        <dbReference type="SAM" id="Phobius"/>
    </source>
</evidence>